<dbReference type="FunFam" id="3.90.1170.20:FF:000001">
    <property type="entry name" value="Nicotinate-nucleotide diphosphorylase (Carboxylating)"/>
    <property type="match status" value="1"/>
</dbReference>
<sequence length="281" mass="30649">MQYVYSPVRAFLIHALNEDIGNGDITTGFIIPVNHVSEAIILAKEDFILSGLRFAKEVFNITDSAILFKESMPDGNPVKQGEVIATLKGPTAGLLTGERLALNILQRLSGISTLTRSFVKLIKDTGARIVDTRKTTPNMRYLEKYAVRAGGGHNHRFGLYDGILIKDNHIMAAGGIKNAVESVRKKAHHLMKIEVEVKNIEELTEALHTGVDIIMLDNMSVELMKEAVRITHKHSPPPLIEASGGVNINTVREIALTGVDLISIGALTHSASSVDISMKII</sequence>
<comment type="function">
    <text evidence="1">Involved in the catabolism of quinolinic acid (QA).</text>
</comment>
<dbReference type="UniPathway" id="UPA00253">
    <property type="reaction ID" value="UER00331"/>
</dbReference>
<evidence type="ECO:0000256" key="7">
    <source>
        <dbReference type="ARBA" id="ARBA00022676"/>
    </source>
</evidence>
<evidence type="ECO:0000256" key="9">
    <source>
        <dbReference type="ARBA" id="ARBA00033102"/>
    </source>
</evidence>
<proteinExistence type="inferred from homology"/>
<evidence type="ECO:0000256" key="11">
    <source>
        <dbReference type="ARBA" id="ARBA00069173"/>
    </source>
</evidence>
<evidence type="ECO:0000256" key="4">
    <source>
        <dbReference type="ARBA" id="ARBA00011218"/>
    </source>
</evidence>
<dbReference type="EC" id="2.4.2.19" evidence="5"/>
<dbReference type="Gene3D" id="3.90.1170.20">
    <property type="entry name" value="Quinolinate phosphoribosyl transferase, N-terminal domain"/>
    <property type="match status" value="1"/>
</dbReference>
<dbReference type="EMBL" id="UOGH01000152">
    <property type="protein sequence ID" value="VAX30109.1"/>
    <property type="molecule type" value="Genomic_DNA"/>
</dbReference>
<evidence type="ECO:0000256" key="5">
    <source>
        <dbReference type="ARBA" id="ARBA00011944"/>
    </source>
</evidence>
<comment type="pathway">
    <text evidence="2">Cofactor biosynthesis; NAD(+) biosynthesis; nicotinate D-ribonucleotide from quinolinate: step 1/1.</text>
</comment>
<dbReference type="InterPro" id="IPR037128">
    <property type="entry name" value="Quinolinate_PRibosylTase_N_sf"/>
</dbReference>
<keyword evidence="8 14" id="KW-0808">Transferase</keyword>
<evidence type="ECO:0000313" key="14">
    <source>
        <dbReference type="EMBL" id="VAX30109.1"/>
    </source>
</evidence>
<dbReference type="Pfam" id="PF01729">
    <property type="entry name" value="QRPTase_C"/>
    <property type="match status" value="1"/>
</dbReference>
<comment type="similarity">
    <text evidence="3">Belongs to the NadC/ModD family.</text>
</comment>
<dbReference type="InterPro" id="IPR013785">
    <property type="entry name" value="Aldolase_TIM"/>
</dbReference>
<dbReference type="SUPFAM" id="SSF54675">
    <property type="entry name" value="Nicotinate/Quinolinate PRTase N-terminal domain-like"/>
    <property type="match status" value="1"/>
</dbReference>
<gene>
    <name evidence="14" type="ORF">MNBD_NITROSPIRAE02-470</name>
</gene>
<evidence type="ECO:0000256" key="3">
    <source>
        <dbReference type="ARBA" id="ARBA00009400"/>
    </source>
</evidence>
<dbReference type="SUPFAM" id="SSF51690">
    <property type="entry name" value="Nicotinate/Quinolinate PRTase C-terminal domain-like"/>
    <property type="match status" value="1"/>
</dbReference>
<dbReference type="InterPro" id="IPR002638">
    <property type="entry name" value="Quinolinate_PRibosylTrfase_C"/>
</dbReference>
<evidence type="ECO:0000256" key="2">
    <source>
        <dbReference type="ARBA" id="ARBA00004893"/>
    </source>
</evidence>
<dbReference type="CDD" id="cd01572">
    <property type="entry name" value="QPRTase"/>
    <property type="match status" value="1"/>
</dbReference>
<evidence type="ECO:0000256" key="8">
    <source>
        <dbReference type="ARBA" id="ARBA00022679"/>
    </source>
</evidence>
<evidence type="ECO:0000259" key="13">
    <source>
        <dbReference type="Pfam" id="PF02749"/>
    </source>
</evidence>
<keyword evidence="7 14" id="KW-0328">Glycosyltransferase</keyword>
<dbReference type="InterPro" id="IPR036068">
    <property type="entry name" value="Nicotinate_pribotase-like_C"/>
</dbReference>
<feature type="domain" description="Quinolinate phosphoribosyl transferase N-terminal" evidence="13">
    <location>
        <begin position="24"/>
        <end position="109"/>
    </location>
</feature>
<organism evidence="14">
    <name type="scientific">hydrothermal vent metagenome</name>
    <dbReference type="NCBI Taxonomy" id="652676"/>
    <lineage>
        <taxon>unclassified sequences</taxon>
        <taxon>metagenomes</taxon>
        <taxon>ecological metagenomes</taxon>
    </lineage>
</organism>
<dbReference type="PANTHER" id="PTHR32179:SF3">
    <property type="entry name" value="NICOTINATE-NUCLEOTIDE PYROPHOSPHORYLASE [CARBOXYLATING]"/>
    <property type="match status" value="1"/>
</dbReference>
<dbReference type="Gene3D" id="3.20.20.70">
    <property type="entry name" value="Aldolase class I"/>
    <property type="match status" value="1"/>
</dbReference>
<dbReference type="GO" id="GO:0005737">
    <property type="term" value="C:cytoplasm"/>
    <property type="evidence" value="ECO:0007669"/>
    <property type="project" value="TreeGrafter"/>
</dbReference>
<dbReference type="GO" id="GO:0004514">
    <property type="term" value="F:nicotinate-nucleotide diphosphorylase (carboxylating) activity"/>
    <property type="evidence" value="ECO:0007669"/>
    <property type="project" value="UniProtKB-EC"/>
</dbReference>
<dbReference type="Pfam" id="PF02749">
    <property type="entry name" value="QRPTase_N"/>
    <property type="match status" value="1"/>
</dbReference>
<comment type="catalytic activity">
    <reaction evidence="10">
        <text>nicotinate beta-D-ribonucleotide + CO2 + diphosphate = quinolinate + 5-phospho-alpha-D-ribose 1-diphosphate + 2 H(+)</text>
        <dbReference type="Rhea" id="RHEA:12733"/>
        <dbReference type="ChEBI" id="CHEBI:15378"/>
        <dbReference type="ChEBI" id="CHEBI:16526"/>
        <dbReference type="ChEBI" id="CHEBI:29959"/>
        <dbReference type="ChEBI" id="CHEBI:33019"/>
        <dbReference type="ChEBI" id="CHEBI:57502"/>
        <dbReference type="ChEBI" id="CHEBI:58017"/>
        <dbReference type="EC" id="2.4.2.19"/>
    </reaction>
</comment>
<evidence type="ECO:0000256" key="6">
    <source>
        <dbReference type="ARBA" id="ARBA00022642"/>
    </source>
</evidence>
<protein>
    <recommendedName>
        <fullName evidence="11">Probable nicotinate-nucleotide pyrophosphorylase [carboxylating]</fullName>
        <ecNumber evidence="5">2.4.2.19</ecNumber>
    </recommendedName>
    <alternativeName>
        <fullName evidence="9">Quinolinate phosphoribosyltransferase [decarboxylating]</fullName>
    </alternativeName>
</protein>
<dbReference type="GO" id="GO:0034213">
    <property type="term" value="P:quinolinate catabolic process"/>
    <property type="evidence" value="ECO:0007669"/>
    <property type="project" value="TreeGrafter"/>
</dbReference>
<evidence type="ECO:0000259" key="12">
    <source>
        <dbReference type="Pfam" id="PF01729"/>
    </source>
</evidence>
<dbReference type="InterPro" id="IPR022412">
    <property type="entry name" value="Quinolinate_PRibosylTrfase_N"/>
</dbReference>
<name>A0A3B1CIP7_9ZZZZ</name>
<dbReference type="GO" id="GO:0009435">
    <property type="term" value="P:NAD+ biosynthetic process"/>
    <property type="evidence" value="ECO:0007669"/>
    <property type="project" value="UniProtKB-UniPathway"/>
</dbReference>
<keyword evidence="6" id="KW-0662">Pyridine nucleotide biosynthesis</keyword>
<dbReference type="PANTHER" id="PTHR32179">
    <property type="entry name" value="NICOTINATE-NUCLEOTIDE PYROPHOSPHORYLASE [CARBOXYLATING]"/>
    <property type="match status" value="1"/>
</dbReference>
<reference evidence="14" key="1">
    <citation type="submission" date="2018-06" db="EMBL/GenBank/DDBJ databases">
        <authorList>
            <person name="Zhirakovskaya E."/>
        </authorList>
    </citation>
    <scope>NUCLEOTIDE SEQUENCE</scope>
</reference>
<evidence type="ECO:0000256" key="1">
    <source>
        <dbReference type="ARBA" id="ARBA00003237"/>
    </source>
</evidence>
<accession>A0A3B1CIP7</accession>
<dbReference type="InterPro" id="IPR004393">
    <property type="entry name" value="NadC"/>
</dbReference>
<dbReference type="PIRSF" id="PIRSF006250">
    <property type="entry name" value="NadC_ModD"/>
    <property type="match status" value="1"/>
</dbReference>
<dbReference type="AlphaFoldDB" id="A0A3B1CIP7"/>
<evidence type="ECO:0000256" key="10">
    <source>
        <dbReference type="ARBA" id="ARBA00047445"/>
    </source>
</evidence>
<feature type="domain" description="Quinolinate phosphoribosyl transferase C-terminal" evidence="12">
    <location>
        <begin position="111"/>
        <end position="279"/>
    </location>
</feature>
<dbReference type="InterPro" id="IPR027277">
    <property type="entry name" value="NadC/ModD"/>
</dbReference>
<dbReference type="FunFam" id="3.20.20.70:FF:000030">
    <property type="entry name" value="Nicotinate-nucleotide pyrophosphorylase, carboxylating"/>
    <property type="match status" value="1"/>
</dbReference>
<dbReference type="NCBIfam" id="TIGR00078">
    <property type="entry name" value="nadC"/>
    <property type="match status" value="1"/>
</dbReference>
<comment type="subunit">
    <text evidence="4">Hexamer formed by 3 homodimers.</text>
</comment>